<reference evidence="5" key="1">
    <citation type="journal article" date="2017" name="J. Eukaryot. Microbiol.">
        <title>Role of Modular Polyketide Synthases in the Production of Polyether Ladder Compounds in Ciguatoxin-producing Gambierdiscus polynesiensis and G.excentricus (Dinophyceae).</title>
        <authorList>
            <person name="Kohli G.S."/>
            <person name="Campbell K."/>
            <person name="John U."/>
            <person name="Smith K.F."/>
            <person name="Fraga S."/>
            <person name="Rhodes L.L."/>
            <person name="Murray S.A."/>
        </authorList>
    </citation>
    <scope>NUCLEOTIDE SEQUENCE</scope>
    <source>
        <strain evidence="5">Contig_2126</strain>
    </source>
</reference>
<feature type="domain" description="Ketosynthase family 3 (KS3)" evidence="4">
    <location>
        <begin position="377"/>
        <end position="811"/>
    </location>
</feature>
<evidence type="ECO:0000256" key="2">
    <source>
        <dbReference type="ARBA" id="ARBA00022553"/>
    </source>
</evidence>
<dbReference type="Pfam" id="PF00109">
    <property type="entry name" value="ketoacyl-synt"/>
    <property type="match status" value="1"/>
</dbReference>
<comment type="similarity">
    <text evidence="3">Belongs to the thiolase-like superfamily. Beta-ketoacyl-ACP synthases family.</text>
</comment>
<dbReference type="PANTHER" id="PTHR43775">
    <property type="entry name" value="FATTY ACID SYNTHASE"/>
    <property type="match status" value="1"/>
</dbReference>
<dbReference type="InterPro" id="IPR020841">
    <property type="entry name" value="PKS_Beta-ketoAc_synthase_dom"/>
</dbReference>
<evidence type="ECO:0000256" key="3">
    <source>
        <dbReference type="RuleBase" id="RU003694"/>
    </source>
</evidence>
<proteinExistence type="inferred from homology"/>
<dbReference type="GO" id="GO:0006633">
    <property type="term" value="P:fatty acid biosynthetic process"/>
    <property type="evidence" value="ECO:0007669"/>
    <property type="project" value="TreeGrafter"/>
</dbReference>
<dbReference type="InterPro" id="IPR014031">
    <property type="entry name" value="Ketoacyl_synth_C"/>
</dbReference>
<dbReference type="PROSITE" id="PS52004">
    <property type="entry name" value="KS3_2"/>
    <property type="match status" value="1"/>
</dbReference>
<evidence type="ECO:0000256" key="1">
    <source>
        <dbReference type="ARBA" id="ARBA00022450"/>
    </source>
</evidence>
<dbReference type="Pfam" id="PF02801">
    <property type="entry name" value="Ketoacyl-synt_C"/>
    <property type="match status" value="1"/>
</dbReference>
<keyword evidence="3" id="KW-0808">Transferase</keyword>
<dbReference type="InterPro" id="IPR016039">
    <property type="entry name" value="Thiolase-like"/>
</dbReference>
<protein>
    <submittedName>
        <fullName evidence="5">Type I polyketide synthase</fullName>
    </submittedName>
</protein>
<sequence>MSKELAQVTASRTATLLRLTSLSIRMAGAPEEEIAELMPLEGLFVEVVGLPDDGSDAALSKLNGERGRVIGWDDQQAMYAVQLFSSFRLLLAGEHLREFPVEDSEMRGGFDVAWPDSPTAQGVFASMVSQQINEKGFCVVQMFLGNHEEAQVMSKELSWGILKGDTEEEYLGEDVVDGKVAWLRYEAAGEEGTPAGLRMVSMEKEVNRDVSVDHGALDQCDRALTNLAALLWPLTPEWEEGFHSWGRTGGLVRAGFQKDDPEGVRGNILKSDDGKDLDRHMTFVSTKRLCMIYLIDSRGGELRLTPNNEAYEYNEAIIPLSSNKVIVFRCDDMGHNFSYKPRGNNLNLTCWVLDIPPDEIDWEEALRVLDGPEEPLGPRTNVMSADVRFPGCSFGRMPLWNMMYAGADSQVRIPLLRWDADVYYAKEFVPGCSMTCHGGLVQETEIMGLDNVFFGISDKEARFMDPCQRCVLEVGYEALSSAGHRPQRLQGFRCGVFVGDAGSDWYDVCKDAHTWADDDRSIKDSSKWEVCTRLSCVWGLVGPTTTCDTACSSSLVACGFAQMKLRRRMGDQRKTSAGTELSNALVVGTNLLLDVSKYIHLSGPQMLSQDGRCFTFDQSADGYARGEGIGAITLKVCENSVDSLNRMAVLVGTAVNQDGKTSSLTAPNGPSQQEVIKESMREGGLTPNMTTVAELHGTGTALGDPIEVGALEAVMKIDRGSRPILKTTAKTNIGHLEASAGIAGLIKCMLMLSFSCGLANVHLHVLNPHLETDGYPVYFETENTDYWSNSGLTGVSSFGFGGTNARADVWGHCQHGHRYCITGILPRACSLLV</sequence>
<dbReference type="CDD" id="cd00833">
    <property type="entry name" value="PKS"/>
    <property type="match status" value="1"/>
</dbReference>
<dbReference type="PANTHER" id="PTHR43775:SF37">
    <property type="entry name" value="SI:DKEY-61P9.11"/>
    <property type="match status" value="1"/>
</dbReference>
<dbReference type="Gene3D" id="2.60.120.620">
    <property type="entry name" value="q2cbj1_9rhob like domain"/>
    <property type="match status" value="1"/>
</dbReference>
<dbReference type="InterPro" id="IPR050091">
    <property type="entry name" value="PKS_NRPS_Biosynth_Enz"/>
</dbReference>
<accession>A0A1S6K808</accession>
<dbReference type="SMART" id="SM00825">
    <property type="entry name" value="PKS_KS"/>
    <property type="match status" value="1"/>
</dbReference>
<dbReference type="SUPFAM" id="SSF53901">
    <property type="entry name" value="Thiolase-like"/>
    <property type="match status" value="1"/>
</dbReference>
<dbReference type="NCBIfam" id="TIGR04556">
    <property type="entry name" value="PKS_assoc"/>
    <property type="match status" value="1"/>
</dbReference>
<evidence type="ECO:0000259" key="4">
    <source>
        <dbReference type="PROSITE" id="PS52004"/>
    </source>
</evidence>
<dbReference type="InterPro" id="IPR030834">
    <property type="entry name" value="PKS_assoc_dom"/>
</dbReference>
<dbReference type="GO" id="GO:0004312">
    <property type="term" value="F:fatty acid synthase activity"/>
    <property type="evidence" value="ECO:0007669"/>
    <property type="project" value="TreeGrafter"/>
</dbReference>
<keyword evidence="1" id="KW-0596">Phosphopantetheine</keyword>
<dbReference type="AlphaFoldDB" id="A0A1S6K808"/>
<organism evidence="5">
    <name type="scientific">Gambierdiscus polynesiensis</name>
    <dbReference type="NCBI Taxonomy" id="439318"/>
    <lineage>
        <taxon>Eukaryota</taxon>
        <taxon>Sar</taxon>
        <taxon>Alveolata</taxon>
        <taxon>Dinophyceae</taxon>
        <taxon>Gonyaulacales</taxon>
        <taxon>Pyrocystaceae</taxon>
        <taxon>Gambierdiscus</taxon>
    </lineage>
</organism>
<name>A0A1S6K808_9DINO</name>
<dbReference type="EMBL" id="KX395759">
    <property type="protein sequence ID" value="AQS99177.1"/>
    <property type="molecule type" value="Transcribed_RNA"/>
</dbReference>
<dbReference type="Gene3D" id="3.40.47.10">
    <property type="match status" value="1"/>
</dbReference>
<dbReference type="InterPro" id="IPR014030">
    <property type="entry name" value="Ketoacyl_synth_N"/>
</dbReference>
<keyword evidence="2" id="KW-0597">Phosphoprotein</keyword>
<evidence type="ECO:0000313" key="5">
    <source>
        <dbReference type="EMBL" id="AQS99177.1"/>
    </source>
</evidence>